<dbReference type="GO" id="GO:0051241">
    <property type="term" value="P:negative regulation of multicellular organismal process"/>
    <property type="evidence" value="ECO:0007669"/>
    <property type="project" value="UniProtKB-ARBA"/>
</dbReference>
<evidence type="ECO:0000256" key="3">
    <source>
        <dbReference type="ARBA" id="ARBA00022723"/>
    </source>
</evidence>
<dbReference type="OrthoDB" id="6508643at2759"/>
<evidence type="ECO:0000256" key="6">
    <source>
        <dbReference type="ARBA" id="ARBA00022833"/>
    </source>
</evidence>
<dbReference type="InterPro" id="IPR013087">
    <property type="entry name" value="Znf_C2H2_type"/>
</dbReference>
<evidence type="ECO:0000259" key="10">
    <source>
        <dbReference type="PROSITE" id="PS50157"/>
    </source>
</evidence>
<comment type="subcellular location">
    <subcellularLocation>
        <location evidence="1">Nucleus</location>
    </subcellularLocation>
</comment>
<dbReference type="SMART" id="SM00355">
    <property type="entry name" value="ZnF_C2H2"/>
    <property type="match status" value="4"/>
</dbReference>
<dbReference type="GO" id="GO:0009913">
    <property type="term" value="P:epidermal cell differentiation"/>
    <property type="evidence" value="ECO:0007669"/>
    <property type="project" value="TreeGrafter"/>
</dbReference>
<dbReference type="FunFam" id="3.30.160.60:FF:000452">
    <property type="entry name" value="Transcription factor Ovo-like 2"/>
    <property type="match status" value="1"/>
</dbReference>
<evidence type="ECO:0000256" key="5">
    <source>
        <dbReference type="ARBA" id="ARBA00022771"/>
    </source>
</evidence>
<feature type="compositionally biased region" description="Basic and acidic residues" evidence="9">
    <location>
        <begin position="127"/>
        <end position="152"/>
    </location>
</feature>
<dbReference type="Proteomes" id="UP000440578">
    <property type="component" value="Unassembled WGS sequence"/>
</dbReference>
<dbReference type="AlphaFoldDB" id="A0A6A4VWI3"/>
<evidence type="ECO:0000256" key="7">
    <source>
        <dbReference type="ARBA" id="ARBA00023242"/>
    </source>
</evidence>
<dbReference type="Gene3D" id="3.30.160.60">
    <property type="entry name" value="Classic Zinc Finger"/>
    <property type="match status" value="2"/>
</dbReference>
<feature type="region of interest" description="Disordered" evidence="9">
    <location>
        <begin position="232"/>
        <end position="344"/>
    </location>
</feature>
<keyword evidence="7" id="KW-0539">Nucleus</keyword>
<feature type="compositionally biased region" description="Gly residues" evidence="9">
    <location>
        <begin position="276"/>
        <end position="291"/>
    </location>
</feature>
<evidence type="ECO:0000256" key="2">
    <source>
        <dbReference type="ARBA" id="ARBA00006991"/>
    </source>
</evidence>
<dbReference type="GO" id="GO:0000981">
    <property type="term" value="F:DNA-binding transcription factor activity, RNA polymerase II-specific"/>
    <property type="evidence" value="ECO:0007669"/>
    <property type="project" value="TreeGrafter"/>
</dbReference>
<feature type="compositionally biased region" description="Low complexity" evidence="9">
    <location>
        <begin position="163"/>
        <end position="184"/>
    </location>
</feature>
<protein>
    <submittedName>
        <fullName evidence="11">Transcriptional regulator ovo</fullName>
    </submittedName>
</protein>
<dbReference type="EMBL" id="VIIS01001448">
    <property type="protein sequence ID" value="KAF0298033.1"/>
    <property type="molecule type" value="Genomic_DNA"/>
</dbReference>
<name>A0A6A4VWI3_AMPAM</name>
<dbReference type="PROSITE" id="PS00028">
    <property type="entry name" value="ZINC_FINGER_C2H2_1"/>
    <property type="match status" value="3"/>
</dbReference>
<dbReference type="GO" id="GO:0045596">
    <property type="term" value="P:negative regulation of cell differentiation"/>
    <property type="evidence" value="ECO:0007669"/>
    <property type="project" value="UniProtKB-ARBA"/>
</dbReference>
<dbReference type="GO" id="GO:0008270">
    <property type="term" value="F:zinc ion binding"/>
    <property type="evidence" value="ECO:0007669"/>
    <property type="project" value="UniProtKB-KW"/>
</dbReference>
<comment type="caution">
    <text evidence="11">The sequence shown here is derived from an EMBL/GenBank/DDBJ whole genome shotgun (WGS) entry which is preliminary data.</text>
</comment>
<dbReference type="PROSITE" id="PS50157">
    <property type="entry name" value="ZINC_FINGER_C2H2_2"/>
    <property type="match status" value="3"/>
</dbReference>
<feature type="compositionally biased region" description="Basic and acidic residues" evidence="9">
    <location>
        <begin position="24"/>
        <end position="36"/>
    </location>
</feature>
<dbReference type="SUPFAM" id="SSF57667">
    <property type="entry name" value="beta-beta-alpha zinc fingers"/>
    <property type="match status" value="2"/>
</dbReference>
<feature type="region of interest" description="Disordered" evidence="9">
    <location>
        <begin position="356"/>
        <end position="377"/>
    </location>
</feature>
<feature type="region of interest" description="Disordered" evidence="9">
    <location>
        <begin position="549"/>
        <end position="596"/>
    </location>
</feature>
<feature type="compositionally biased region" description="Basic and acidic residues" evidence="9">
    <location>
        <begin position="58"/>
        <end position="75"/>
    </location>
</feature>
<evidence type="ECO:0000256" key="1">
    <source>
        <dbReference type="ARBA" id="ARBA00004123"/>
    </source>
</evidence>
<feature type="compositionally biased region" description="Acidic residues" evidence="9">
    <location>
        <begin position="37"/>
        <end position="47"/>
    </location>
</feature>
<dbReference type="Pfam" id="PF00096">
    <property type="entry name" value="zf-C2H2"/>
    <property type="match status" value="1"/>
</dbReference>
<feature type="region of interest" description="Disordered" evidence="9">
    <location>
        <begin position="17"/>
        <end position="192"/>
    </location>
</feature>
<keyword evidence="12" id="KW-1185">Reference proteome</keyword>
<feature type="compositionally biased region" description="Low complexity" evidence="9">
    <location>
        <begin position="292"/>
        <end position="335"/>
    </location>
</feature>
<keyword evidence="6" id="KW-0862">Zinc</keyword>
<accession>A0A6A4VWI3</accession>
<gene>
    <name evidence="11" type="primary">ovo_2</name>
    <name evidence="11" type="ORF">FJT64_004592</name>
</gene>
<dbReference type="GO" id="GO:0005634">
    <property type="term" value="C:nucleus"/>
    <property type="evidence" value="ECO:0007669"/>
    <property type="project" value="UniProtKB-SubCell"/>
</dbReference>
<dbReference type="InterPro" id="IPR036236">
    <property type="entry name" value="Znf_C2H2_sf"/>
</dbReference>
<evidence type="ECO:0000256" key="8">
    <source>
        <dbReference type="PROSITE-ProRule" id="PRU00042"/>
    </source>
</evidence>
<dbReference type="GO" id="GO:0045892">
    <property type="term" value="P:negative regulation of DNA-templated transcription"/>
    <property type="evidence" value="ECO:0007669"/>
    <property type="project" value="UniProtKB-ARBA"/>
</dbReference>
<organism evidence="11 12">
    <name type="scientific">Amphibalanus amphitrite</name>
    <name type="common">Striped barnacle</name>
    <name type="synonym">Balanus amphitrite</name>
    <dbReference type="NCBI Taxonomy" id="1232801"/>
    <lineage>
        <taxon>Eukaryota</taxon>
        <taxon>Metazoa</taxon>
        <taxon>Ecdysozoa</taxon>
        <taxon>Arthropoda</taxon>
        <taxon>Crustacea</taxon>
        <taxon>Multicrustacea</taxon>
        <taxon>Cirripedia</taxon>
        <taxon>Thoracica</taxon>
        <taxon>Thoracicalcarea</taxon>
        <taxon>Balanomorpha</taxon>
        <taxon>Balanoidea</taxon>
        <taxon>Balanidae</taxon>
        <taxon>Amphibalaninae</taxon>
        <taxon>Amphibalanus</taxon>
    </lineage>
</organism>
<comment type="similarity">
    <text evidence="2">Belongs to the krueppel C2H2-type zinc-finger protein family.</text>
</comment>
<keyword evidence="5 8" id="KW-0863">Zinc-finger</keyword>
<feature type="domain" description="C2H2-type" evidence="10">
    <location>
        <begin position="709"/>
        <end position="737"/>
    </location>
</feature>
<reference evidence="11 12" key="1">
    <citation type="submission" date="2019-07" db="EMBL/GenBank/DDBJ databases">
        <title>Draft genome assembly of a fouling barnacle, Amphibalanus amphitrite (Darwin, 1854): The first reference genome for Thecostraca.</title>
        <authorList>
            <person name="Kim W."/>
        </authorList>
    </citation>
    <scope>NUCLEOTIDE SEQUENCE [LARGE SCALE GENOMIC DNA]</scope>
    <source>
        <strain evidence="11">SNU_AA5</strain>
        <tissue evidence="11">Soma without cirri and trophi</tissue>
    </source>
</reference>
<dbReference type="FunFam" id="3.30.160.60:FF:001250">
    <property type="entry name" value="putative transcription factor ovo-like protein 3"/>
    <property type="match status" value="1"/>
</dbReference>
<evidence type="ECO:0000256" key="9">
    <source>
        <dbReference type="SAM" id="MobiDB-lite"/>
    </source>
</evidence>
<evidence type="ECO:0000313" key="12">
    <source>
        <dbReference type="Proteomes" id="UP000440578"/>
    </source>
</evidence>
<dbReference type="InterPro" id="IPR027756">
    <property type="entry name" value="Ovo-like"/>
</dbReference>
<feature type="domain" description="C2H2-type" evidence="10">
    <location>
        <begin position="653"/>
        <end position="680"/>
    </location>
</feature>
<sequence>MPKIFLLREKLSSNFDALLGHPKGQHEEGLSRRYGDDESDGEDELEEVFTRPQRLPRPRRDSLREEPAKTAEQKTESVSADTAPDSDASGPGPQFGWPLKGWPRPAAGSSTQEQQRRRQAADNVDAVSRRLQEARVADDADEPELVRAADERELSEEPEEACRAAAEPASDEPPASAEPPAGSAIDLSVGANPLSCFPSLAAPRRGRLSVIAHTPTLPKKRPFYRRDLLSARVHIDSPPPQKRPMNLRVPRNGCAPMQTPLGSGSNPLSPTPGSPYRGGGGGGGGGGGPGDQGSPNDNHMNNRNGNNNSGNHNHNNGNNDNNSGNNGNNNNNNNNNGGGNNGSLFGGPGAGGLIGLLGCKTEQPDDSYETGRHSPKQYQTLQSADMDTYLGSYVDLQVEGCKPPPQPPPAQSWSVHSTSGPLPRHAPLPFNLSSTDPFGLGDSYELDVELFADTKPVIGGGAGGTAGLLADSPDLFGLEHLLQPGSGAAGAPQAELSHQTVVDALGDAATLPALSEPVVSSCLADAVYDGRFLVTGPAVPALPTPVPSAQLAVQPPQLPESSTAASPGSPCAPGGRCSPTSPGSSTGDGNNGEGMPALDIRISILQQRMGLPDSHSFEFVNGGHGIKNPLINERDLEVEKLPPIIVEDDPKTYMCRLCSKKFTLQRLLNRHMKCHSDVKRYLCTFCGKGFNDTFDLKRHTRTHTGVRPYRCVMCEKSFTQRCSLESHCLKVHGVQHNYNYKERRNKVYVCEECGNTTIEPEAHYFHLKDNHPNSPALLKFYDKRHFKFHSNFASMLLQART</sequence>
<evidence type="ECO:0000313" key="11">
    <source>
        <dbReference type="EMBL" id="KAF0298033.1"/>
    </source>
</evidence>
<evidence type="ECO:0000256" key="4">
    <source>
        <dbReference type="ARBA" id="ARBA00022737"/>
    </source>
</evidence>
<feature type="compositionally biased region" description="Low complexity" evidence="9">
    <location>
        <begin position="578"/>
        <end position="588"/>
    </location>
</feature>
<keyword evidence="4" id="KW-0677">Repeat</keyword>
<dbReference type="GO" id="GO:0000978">
    <property type="term" value="F:RNA polymerase II cis-regulatory region sequence-specific DNA binding"/>
    <property type="evidence" value="ECO:0007669"/>
    <property type="project" value="TreeGrafter"/>
</dbReference>
<feature type="domain" description="C2H2-type" evidence="10">
    <location>
        <begin position="681"/>
        <end position="708"/>
    </location>
</feature>
<dbReference type="GO" id="GO:0009968">
    <property type="term" value="P:negative regulation of signal transduction"/>
    <property type="evidence" value="ECO:0007669"/>
    <property type="project" value="UniProtKB-ARBA"/>
</dbReference>
<dbReference type="PANTHER" id="PTHR10032">
    <property type="entry name" value="ZINC FINGER PROTEIN WITH KRAB AND SCAN DOMAINS"/>
    <property type="match status" value="1"/>
</dbReference>
<proteinExistence type="inferred from homology"/>
<dbReference type="PANTHER" id="PTHR10032:SF271">
    <property type="entry name" value="RH12261P-RELATED"/>
    <property type="match status" value="1"/>
</dbReference>
<keyword evidence="3" id="KW-0479">Metal-binding</keyword>